<reference evidence="11" key="1">
    <citation type="journal article" date="2019" name="Int. J. Syst. Evol. Microbiol.">
        <title>The Global Catalogue of Microorganisms (GCM) 10K type strain sequencing project: providing services to taxonomists for standard genome sequencing and annotation.</title>
        <authorList>
            <consortium name="The Broad Institute Genomics Platform"/>
            <consortium name="The Broad Institute Genome Sequencing Center for Infectious Disease"/>
            <person name="Wu L."/>
            <person name="Ma J."/>
        </authorList>
    </citation>
    <scope>NUCLEOTIDE SEQUENCE [LARGE SCALE GENOMIC DNA]</scope>
    <source>
        <strain evidence="11">JCM 17024</strain>
    </source>
</reference>
<dbReference type="Gene3D" id="2.60.120.10">
    <property type="entry name" value="Jelly Rolls"/>
    <property type="match status" value="2"/>
</dbReference>
<dbReference type="PROSITE" id="PS00965">
    <property type="entry name" value="PMI_I_1"/>
    <property type="match status" value="1"/>
</dbReference>
<evidence type="ECO:0000256" key="5">
    <source>
        <dbReference type="ARBA" id="ARBA00022723"/>
    </source>
</evidence>
<dbReference type="Gene3D" id="1.10.441.10">
    <property type="entry name" value="Phosphomannose Isomerase, domain 2"/>
    <property type="match status" value="1"/>
</dbReference>
<evidence type="ECO:0000256" key="2">
    <source>
        <dbReference type="ARBA" id="ARBA00001947"/>
    </source>
</evidence>
<comment type="cofactor">
    <cofactor evidence="2">
        <name>Zn(2+)</name>
        <dbReference type="ChEBI" id="CHEBI:29105"/>
    </cofactor>
</comment>
<evidence type="ECO:0000313" key="10">
    <source>
        <dbReference type="EMBL" id="GAA3927128.1"/>
    </source>
</evidence>
<dbReference type="InterPro" id="IPR046457">
    <property type="entry name" value="PMI_typeI_cat"/>
</dbReference>
<dbReference type="InterPro" id="IPR001250">
    <property type="entry name" value="Man6P_Isoase-1"/>
</dbReference>
<name>A0ABP7MNR0_9MICO</name>
<protein>
    <recommendedName>
        <fullName evidence="4">mannose-6-phosphate isomerase</fullName>
        <ecNumber evidence="4">5.3.1.8</ecNumber>
    </recommendedName>
</protein>
<evidence type="ECO:0000256" key="4">
    <source>
        <dbReference type="ARBA" id="ARBA00011956"/>
    </source>
</evidence>
<proteinExistence type="inferred from homology"/>
<dbReference type="PANTHER" id="PTHR10309:SF0">
    <property type="entry name" value="MANNOSE-6-PHOSPHATE ISOMERASE"/>
    <property type="match status" value="1"/>
</dbReference>
<keyword evidence="6" id="KW-0862">Zinc</keyword>
<evidence type="ECO:0000256" key="3">
    <source>
        <dbReference type="ARBA" id="ARBA00010772"/>
    </source>
</evidence>
<dbReference type="PRINTS" id="PR00714">
    <property type="entry name" value="MAN6PISMRASE"/>
</dbReference>
<dbReference type="PIRSF" id="PIRSF001480">
    <property type="entry name" value="Mannose-6-phosphate_isomerase"/>
    <property type="match status" value="1"/>
</dbReference>
<accession>A0ABP7MNR0</accession>
<dbReference type="InterPro" id="IPR018050">
    <property type="entry name" value="Pmannose_isomerase-type1_CS"/>
</dbReference>
<organism evidence="10 11">
    <name type="scientific">Microbacterium soli</name>
    <dbReference type="NCBI Taxonomy" id="446075"/>
    <lineage>
        <taxon>Bacteria</taxon>
        <taxon>Bacillati</taxon>
        <taxon>Actinomycetota</taxon>
        <taxon>Actinomycetes</taxon>
        <taxon>Micrococcales</taxon>
        <taxon>Microbacteriaceae</taxon>
        <taxon>Microbacterium</taxon>
    </lineage>
</organism>
<gene>
    <name evidence="10" type="primary">manA</name>
    <name evidence="10" type="ORF">GCM10022383_02740</name>
</gene>
<dbReference type="NCBIfam" id="TIGR00218">
    <property type="entry name" value="manA"/>
    <property type="match status" value="1"/>
</dbReference>
<dbReference type="GO" id="GO:0016853">
    <property type="term" value="F:isomerase activity"/>
    <property type="evidence" value="ECO:0007669"/>
    <property type="project" value="UniProtKB-KW"/>
</dbReference>
<evidence type="ECO:0000256" key="7">
    <source>
        <dbReference type="ARBA" id="ARBA00023235"/>
    </source>
</evidence>
<dbReference type="SUPFAM" id="SSF51182">
    <property type="entry name" value="RmlC-like cupins"/>
    <property type="match status" value="1"/>
</dbReference>
<dbReference type="PANTHER" id="PTHR10309">
    <property type="entry name" value="MANNOSE-6-PHOSPHATE ISOMERASE"/>
    <property type="match status" value="1"/>
</dbReference>
<dbReference type="InterPro" id="IPR011051">
    <property type="entry name" value="RmlC_Cupin_sf"/>
</dbReference>
<keyword evidence="11" id="KW-1185">Reference proteome</keyword>
<dbReference type="CDD" id="cd07011">
    <property type="entry name" value="cupin_PMI_type_I_N"/>
    <property type="match status" value="1"/>
</dbReference>
<comment type="similarity">
    <text evidence="3">Belongs to the mannose-6-phosphate isomerase type 1 family.</text>
</comment>
<dbReference type="Proteomes" id="UP001501591">
    <property type="component" value="Unassembled WGS sequence"/>
</dbReference>
<comment type="caution">
    <text evidence="10">The sequence shown here is derived from an EMBL/GenBank/DDBJ whole genome shotgun (WGS) entry which is preliminary data.</text>
</comment>
<keyword evidence="5" id="KW-0479">Metal-binding</keyword>
<comment type="catalytic activity">
    <reaction evidence="1">
        <text>D-mannose 6-phosphate = D-fructose 6-phosphate</text>
        <dbReference type="Rhea" id="RHEA:12356"/>
        <dbReference type="ChEBI" id="CHEBI:58735"/>
        <dbReference type="ChEBI" id="CHEBI:61527"/>
        <dbReference type="EC" id="5.3.1.8"/>
    </reaction>
</comment>
<dbReference type="EMBL" id="BAABCP010000001">
    <property type="protein sequence ID" value="GAA3927128.1"/>
    <property type="molecule type" value="Genomic_DNA"/>
</dbReference>
<evidence type="ECO:0000256" key="8">
    <source>
        <dbReference type="SAM" id="MobiDB-lite"/>
    </source>
</evidence>
<sequence length="380" mass="39877">MLLTLTNAPRDYAWGSTTLLAELQGRTPSGAPEAEVWFGDHPGDPAELPDGRTLDEVTGGSLPYLLKLLAAGAPLSIQVHPTRAQAREGYARESALDPADPARNYRDDNHKPELIVALSDTFEALSGLRPVSQTLRLLASFPESAGVAELRRRLGAGTSTDAEAEALRDTIGWLLSGRARAAVADIVAGLAATDAEGFDDALDAIRGIARRNPADPGVVVALLMNFVVLRPGEAIFLRAGLLHAYVSGLGVEIMAASDNVLRGGLTSKHIDVDELLAIVDTRPAEVPVQRRGGAATVYDVPVPDFALRRLEPAGDQTVTVTGPAIVLATAGEVAVSGADARRLPIPVGEAVFATADETRLTLHGHGEVFIAEPGRDGTGR</sequence>
<dbReference type="Pfam" id="PF20511">
    <property type="entry name" value="PMI_typeI_cat"/>
    <property type="match status" value="1"/>
</dbReference>
<dbReference type="InterPro" id="IPR014710">
    <property type="entry name" value="RmlC-like_jellyroll"/>
</dbReference>
<evidence type="ECO:0000256" key="1">
    <source>
        <dbReference type="ARBA" id="ARBA00000757"/>
    </source>
</evidence>
<dbReference type="InterPro" id="IPR016305">
    <property type="entry name" value="Mannose-6-P_Isomerase"/>
</dbReference>
<dbReference type="RefSeq" id="WP_344817698.1">
    <property type="nucleotide sequence ID" value="NZ_BAABCP010000001.1"/>
</dbReference>
<evidence type="ECO:0000313" key="11">
    <source>
        <dbReference type="Proteomes" id="UP001501591"/>
    </source>
</evidence>
<dbReference type="EC" id="5.3.1.8" evidence="4"/>
<keyword evidence="7 10" id="KW-0413">Isomerase</keyword>
<evidence type="ECO:0000259" key="9">
    <source>
        <dbReference type="Pfam" id="PF20511"/>
    </source>
</evidence>
<feature type="region of interest" description="Disordered" evidence="8">
    <location>
        <begin position="88"/>
        <end position="107"/>
    </location>
</feature>
<feature type="domain" description="Phosphomannose isomerase type I catalytic" evidence="9">
    <location>
        <begin position="2"/>
        <end position="130"/>
    </location>
</feature>
<evidence type="ECO:0000256" key="6">
    <source>
        <dbReference type="ARBA" id="ARBA00022833"/>
    </source>
</evidence>